<keyword evidence="1" id="KW-0805">Transcription regulation</keyword>
<dbReference type="EMBL" id="JBFAKC010000001">
    <property type="protein sequence ID" value="MEV0706135.1"/>
    <property type="molecule type" value="Genomic_DNA"/>
</dbReference>
<evidence type="ECO:0000256" key="3">
    <source>
        <dbReference type="ARBA" id="ARBA00023163"/>
    </source>
</evidence>
<sequence length="210" mass="24084">MTVTTQQRDEAASSLELEFPRHHLGDLLTATAAGDENAFAEFYRATNRRVFGLAVRIVRSPTMAEEIMQEVYLQAWNSADRYDRSRSAPLTWLMMLTHRRAVDLVRAEQASTDRDNAYGSADFRPGHDTVTEQVDLRFDHQSVRDHLGRLTALERESIALAFYGDRTYREVAELLGIPLPTVKSRIRCGLKQLEVRLNSEWNDWSNQLTN</sequence>
<dbReference type="PANTHER" id="PTHR43133:SF66">
    <property type="entry name" value="ECF RNA POLYMERASE SIGMA FACTOR SIGK"/>
    <property type="match status" value="1"/>
</dbReference>
<evidence type="ECO:0000256" key="2">
    <source>
        <dbReference type="ARBA" id="ARBA00023082"/>
    </source>
</evidence>
<gene>
    <name evidence="6" type="ORF">AB0I48_01065</name>
</gene>
<dbReference type="Proteomes" id="UP001551695">
    <property type="component" value="Unassembled WGS sequence"/>
</dbReference>
<evidence type="ECO:0000313" key="7">
    <source>
        <dbReference type="Proteomes" id="UP001551695"/>
    </source>
</evidence>
<accession>A0ABV3FL78</accession>
<dbReference type="InterPro" id="IPR007627">
    <property type="entry name" value="RNA_pol_sigma70_r2"/>
</dbReference>
<keyword evidence="7" id="KW-1185">Reference proteome</keyword>
<name>A0ABV3FL78_9NOCA</name>
<organism evidence="6 7">
    <name type="scientific">Nocardia aurea</name>
    <dbReference type="NCBI Taxonomy" id="2144174"/>
    <lineage>
        <taxon>Bacteria</taxon>
        <taxon>Bacillati</taxon>
        <taxon>Actinomycetota</taxon>
        <taxon>Actinomycetes</taxon>
        <taxon>Mycobacteriales</taxon>
        <taxon>Nocardiaceae</taxon>
        <taxon>Nocardia</taxon>
    </lineage>
</organism>
<dbReference type="InterPro" id="IPR039425">
    <property type="entry name" value="RNA_pol_sigma-70-like"/>
</dbReference>
<keyword evidence="3" id="KW-0804">Transcription</keyword>
<feature type="domain" description="RNA polymerase sigma-70 region 4" evidence="5">
    <location>
        <begin position="147"/>
        <end position="193"/>
    </location>
</feature>
<evidence type="ECO:0000256" key="1">
    <source>
        <dbReference type="ARBA" id="ARBA00023015"/>
    </source>
</evidence>
<dbReference type="InterPro" id="IPR014284">
    <property type="entry name" value="RNA_pol_sigma-70_dom"/>
</dbReference>
<dbReference type="Pfam" id="PF04545">
    <property type="entry name" value="Sigma70_r4"/>
    <property type="match status" value="1"/>
</dbReference>
<dbReference type="PANTHER" id="PTHR43133">
    <property type="entry name" value="RNA POLYMERASE ECF-TYPE SIGMA FACTO"/>
    <property type="match status" value="1"/>
</dbReference>
<keyword evidence="2" id="KW-0731">Sigma factor</keyword>
<dbReference type="NCBIfam" id="TIGR02937">
    <property type="entry name" value="sigma70-ECF"/>
    <property type="match status" value="1"/>
</dbReference>
<protein>
    <submittedName>
        <fullName evidence="6">Sigma-70 family RNA polymerase sigma factor</fullName>
    </submittedName>
</protein>
<dbReference type="RefSeq" id="WP_216914095.1">
    <property type="nucleotide sequence ID" value="NZ_JBEXKW010000050.1"/>
</dbReference>
<dbReference type="Pfam" id="PF04542">
    <property type="entry name" value="Sigma70_r2"/>
    <property type="match status" value="1"/>
</dbReference>
<dbReference type="CDD" id="cd06171">
    <property type="entry name" value="Sigma70_r4"/>
    <property type="match status" value="1"/>
</dbReference>
<reference evidence="6 7" key="1">
    <citation type="submission" date="2024-06" db="EMBL/GenBank/DDBJ databases">
        <title>The Natural Products Discovery Center: Release of the First 8490 Sequenced Strains for Exploring Actinobacteria Biosynthetic Diversity.</title>
        <authorList>
            <person name="Kalkreuter E."/>
            <person name="Kautsar S.A."/>
            <person name="Yang D."/>
            <person name="Bader C.D."/>
            <person name="Teijaro C.N."/>
            <person name="Fluegel L."/>
            <person name="Davis C.M."/>
            <person name="Simpson J.R."/>
            <person name="Lauterbach L."/>
            <person name="Steele A.D."/>
            <person name="Gui C."/>
            <person name="Meng S."/>
            <person name="Li G."/>
            <person name="Viehrig K."/>
            <person name="Ye F."/>
            <person name="Su P."/>
            <person name="Kiefer A.F."/>
            <person name="Nichols A."/>
            <person name="Cepeda A.J."/>
            <person name="Yan W."/>
            <person name="Fan B."/>
            <person name="Jiang Y."/>
            <person name="Adhikari A."/>
            <person name="Zheng C.-J."/>
            <person name="Schuster L."/>
            <person name="Cowan T.M."/>
            <person name="Smanski M.J."/>
            <person name="Chevrette M.G."/>
            <person name="De Carvalho L.P.S."/>
            <person name="Shen B."/>
        </authorList>
    </citation>
    <scope>NUCLEOTIDE SEQUENCE [LARGE SCALE GENOMIC DNA]</scope>
    <source>
        <strain evidence="6 7">NPDC050403</strain>
    </source>
</reference>
<evidence type="ECO:0000313" key="6">
    <source>
        <dbReference type="EMBL" id="MEV0706135.1"/>
    </source>
</evidence>
<evidence type="ECO:0000259" key="4">
    <source>
        <dbReference type="Pfam" id="PF04542"/>
    </source>
</evidence>
<dbReference type="InterPro" id="IPR007630">
    <property type="entry name" value="RNA_pol_sigma70_r4"/>
</dbReference>
<proteinExistence type="predicted"/>
<feature type="domain" description="RNA polymerase sigma-70 region 2" evidence="4">
    <location>
        <begin position="43"/>
        <end position="109"/>
    </location>
</feature>
<evidence type="ECO:0000259" key="5">
    <source>
        <dbReference type="Pfam" id="PF04545"/>
    </source>
</evidence>
<comment type="caution">
    <text evidence="6">The sequence shown here is derived from an EMBL/GenBank/DDBJ whole genome shotgun (WGS) entry which is preliminary data.</text>
</comment>